<dbReference type="InterPro" id="IPR027304">
    <property type="entry name" value="Trigger_fact/SurA_dom_sf"/>
</dbReference>
<feature type="coiled-coil region" evidence="1">
    <location>
        <begin position="169"/>
        <end position="203"/>
    </location>
</feature>
<comment type="caution">
    <text evidence="3">The sequence shown here is derived from an EMBL/GenBank/DDBJ whole genome shotgun (WGS) entry which is preliminary data.</text>
</comment>
<keyword evidence="1" id="KW-0175">Coiled coil</keyword>
<sequence>MFKKVTSIGVVFLLIFVAACADGEEKSEEDITDDTIVATVNGMEIKGEDYNFAYEQLEQLYEQTGQDLEDEEIAETIKETVLEQLIGQTVLLYYAEQNGFEAEDEEVEQELNTIKEQYEEDEFARVLEDSGITEEQLREEMANQIKTNKFIDQEIGSIDVSEEEVQEYYETYKEQMGEEAKELEDVEEVIKRELENQKRQEKAKEIVDELKEKSDIEILI</sequence>
<dbReference type="OrthoDB" id="4775280at2"/>
<dbReference type="Pfam" id="PF13624">
    <property type="entry name" value="SurA_N_3"/>
    <property type="match status" value="1"/>
</dbReference>
<dbReference type="PANTHER" id="PTHR47245:SF2">
    <property type="entry name" value="PEPTIDYL-PROLYL CIS-TRANS ISOMERASE HP_0175-RELATED"/>
    <property type="match status" value="1"/>
</dbReference>
<dbReference type="InterPro" id="IPR050245">
    <property type="entry name" value="PrsA_foldase"/>
</dbReference>
<feature type="signal peptide" evidence="2">
    <location>
        <begin position="1"/>
        <end position="21"/>
    </location>
</feature>
<dbReference type="EMBL" id="SMAN01000021">
    <property type="protein sequence ID" value="TCT18787.1"/>
    <property type="molecule type" value="Genomic_DNA"/>
</dbReference>
<evidence type="ECO:0000256" key="1">
    <source>
        <dbReference type="SAM" id="Coils"/>
    </source>
</evidence>
<protein>
    <submittedName>
        <fullName evidence="3">SurA-like protein</fullName>
    </submittedName>
</protein>
<evidence type="ECO:0000313" key="4">
    <source>
        <dbReference type="Proteomes" id="UP000294650"/>
    </source>
</evidence>
<dbReference type="Gene3D" id="1.10.4030.10">
    <property type="entry name" value="Porin chaperone SurA, peptide-binding domain"/>
    <property type="match status" value="1"/>
</dbReference>
<feature type="chain" id="PRO_5039454738" evidence="2">
    <location>
        <begin position="22"/>
        <end position="220"/>
    </location>
</feature>
<dbReference type="AlphaFoldDB" id="A0A4R3MST9"/>
<evidence type="ECO:0000313" key="3">
    <source>
        <dbReference type="EMBL" id="TCT18787.1"/>
    </source>
</evidence>
<evidence type="ECO:0000256" key="2">
    <source>
        <dbReference type="SAM" id="SignalP"/>
    </source>
</evidence>
<dbReference type="PROSITE" id="PS51257">
    <property type="entry name" value="PROKAR_LIPOPROTEIN"/>
    <property type="match status" value="1"/>
</dbReference>
<accession>A0A4R3MST9</accession>
<dbReference type="Proteomes" id="UP000294650">
    <property type="component" value="Unassembled WGS sequence"/>
</dbReference>
<dbReference type="SUPFAM" id="SSF109998">
    <property type="entry name" value="Triger factor/SurA peptide-binding domain-like"/>
    <property type="match status" value="1"/>
</dbReference>
<keyword evidence="4" id="KW-1185">Reference proteome</keyword>
<reference evidence="3 4" key="1">
    <citation type="submission" date="2019-03" db="EMBL/GenBank/DDBJ databases">
        <title>Genomic Encyclopedia of Type Strains, Phase IV (KMG-IV): sequencing the most valuable type-strain genomes for metagenomic binning, comparative biology and taxonomic classification.</title>
        <authorList>
            <person name="Goeker M."/>
        </authorList>
    </citation>
    <scope>NUCLEOTIDE SEQUENCE [LARGE SCALE GENOMIC DNA]</scope>
    <source>
        <strain evidence="3 4">DSM 25894</strain>
    </source>
</reference>
<dbReference type="PANTHER" id="PTHR47245">
    <property type="entry name" value="PEPTIDYLPROLYL ISOMERASE"/>
    <property type="match status" value="1"/>
</dbReference>
<gene>
    <name evidence="3" type="ORF">EDD68_12142</name>
</gene>
<dbReference type="RefSeq" id="WP_132372657.1">
    <property type="nucleotide sequence ID" value="NZ_SMAN01000021.1"/>
</dbReference>
<name>A0A4R3MST9_9BACI</name>
<organism evidence="3 4">
    <name type="scientific">Melghiribacillus thermohalophilus</name>
    <dbReference type="NCBI Taxonomy" id="1324956"/>
    <lineage>
        <taxon>Bacteria</taxon>
        <taxon>Bacillati</taxon>
        <taxon>Bacillota</taxon>
        <taxon>Bacilli</taxon>
        <taxon>Bacillales</taxon>
        <taxon>Bacillaceae</taxon>
        <taxon>Melghiribacillus</taxon>
    </lineage>
</organism>
<feature type="coiled-coil region" evidence="1">
    <location>
        <begin position="54"/>
        <end position="117"/>
    </location>
</feature>
<proteinExistence type="predicted"/>
<keyword evidence="2" id="KW-0732">Signal</keyword>